<comment type="subcellular location">
    <subcellularLocation>
        <location evidence="1">Cell membrane</location>
        <topology evidence="1">Multi-pass membrane protein</topology>
    </subcellularLocation>
    <subcellularLocation>
        <location evidence="7">Membrane</location>
        <topology evidence="7">Multi-pass membrane protein</topology>
    </subcellularLocation>
</comment>
<evidence type="ECO:0000256" key="7">
    <source>
        <dbReference type="RuleBase" id="RU000320"/>
    </source>
</evidence>
<feature type="transmembrane region" description="Helical" evidence="8">
    <location>
        <begin position="288"/>
        <end position="310"/>
    </location>
</feature>
<evidence type="ECO:0000259" key="9">
    <source>
        <dbReference type="Pfam" id="PF00361"/>
    </source>
</evidence>
<feature type="transmembrane region" description="Helical" evidence="8">
    <location>
        <begin position="634"/>
        <end position="651"/>
    </location>
</feature>
<evidence type="ECO:0000313" key="10">
    <source>
        <dbReference type="EMBL" id="GEP32131.1"/>
    </source>
</evidence>
<feature type="transmembrane region" description="Helical" evidence="8">
    <location>
        <begin position="29"/>
        <end position="49"/>
    </location>
</feature>
<evidence type="ECO:0000313" key="11">
    <source>
        <dbReference type="Proteomes" id="UP000321337"/>
    </source>
</evidence>
<feature type="transmembrane region" description="Helical" evidence="8">
    <location>
        <begin position="260"/>
        <end position="281"/>
    </location>
</feature>
<proteinExistence type="predicted"/>
<evidence type="ECO:0000256" key="2">
    <source>
        <dbReference type="ARBA" id="ARBA00022475"/>
    </source>
</evidence>
<evidence type="ECO:0000256" key="8">
    <source>
        <dbReference type="SAM" id="Phobius"/>
    </source>
</evidence>
<evidence type="ECO:0000256" key="3">
    <source>
        <dbReference type="ARBA" id="ARBA00022692"/>
    </source>
</evidence>
<accession>A0A512LDC0</accession>
<keyword evidence="3 7" id="KW-0812">Transmembrane</keyword>
<feature type="transmembrane region" description="Helical" evidence="8">
    <location>
        <begin position="191"/>
        <end position="213"/>
    </location>
</feature>
<dbReference type="GO" id="GO:0016491">
    <property type="term" value="F:oxidoreductase activity"/>
    <property type="evidence" value="ECO:0007669"/>
    <property type="project" value="UniProtKB-KW"/>
</dbReference>
<keyword evidence="2" id="KW-1003">Cell membrane</keyword>
<keyword evidence="6 8" id="KW-0472">Membrane</keyword>
<dbReference type="PANTHER" id="PTHR42682:SF3">
    <property type="entry name" value="FORMATE HYDROGENLYASE SUBUNIT 3-RELATED"/>
    <property type="match status" value="1"/>
</dbReference>
<feature type="transmembrane region" description="Helical" evidence="8">
    <location>
        <begin position="461"/>
        <end position="487"/>
    </location>
</feature>
<dbReference type="EMBL" id="BKAD01000050">
    <property type="protein sequence ID" value="GEP32131.1"/>
    <property type="molecule type" value="Genomic_DNA"/>
</dbReference>
<dbReference type="AlphaFoldDB" id="A0A512LDC0"/>
<feature type="transmembrane region" description="Helical" evidence="8">
    <location>
        <begin position="69"/>
        <end position="87"/>
    </location>
</feature>
<feature type="transmembrane region" description="Helical" evidence="8">
    <location>
        <begin position="94"/>
        <end position="111"/>
    </location>
</feature>
<dbReference type="InterPro" id="IPR001750">
    <property type="entry name" value="ND/Mrp_TM"/>
</dbReference>
<dbReference type="OrthoDB" id="9768329at2"/>
<feature type="transmembrane region" description="Helical" evidence="8">
    <location>
        <begin position="225"/>
        <end position="248"/>
    </location>
</feature>
<name>A0A512LDC0_9PROT</name>
<feature type="transmembrane region" description="Helical" evidence="8">
    <location>
        <begin position="412"/>
        <end position="441"/>
    </location>
</feature>
<evidence type="ECO:0000256" key="1">
    <source>
        <dbReference type="ARBA" id="ARBA00004651"/>
    </source>
</evidence>
<dbReference type="InterPro" id="IPR052175">
    <property type="entry name" value="ComplexI-like_HydComp"/>
</dbReference>
<dbReference type="GO" id="GO:0005886">
    <property type="term" value="C:plasma membrane"/>
    <property type="evidence" value="ECO:0007669"/>
    <property type="project" value="UniProtKB-SubCell"/>
</dbReference>
<keyword evidence="11" id="KW-1185">Reference proteome</keyword>
<dbReference type="Pfam" id="PF00361">
    <property type="entry name" value="Proton_antipo_M"/>
    <property type="match status" value="1"/>
</dbReference>
<evidence type="ECO:0000256" key="5">
    <source>
        <dbReference type="ARBA" id="ARBA00023002"/>
    </source>
</evidence>
<evidence type="ECO:0000256" key="4">
    <source>
        <dbReference type="ARBA" id="ARBA00022989"/>
    </source>
</evidence>
<feature type="transmembrane region" description="Helical" evidence="8">
    <location>
        <begin position="361"/>
        <end position="383"/>
    </location>
</feature>
<evidence type="ECO:0000256" key="6">
    <source>
        <dbReference type="ARBA" id="ARBA00023136"/>
    </source>
</evidence>
<organism evidence="10 11">
    <name type="scientific">Sulfuriferula plumbiphila</name>
    <dbReference type="NCBI Taxonomy" id="171865"/>
    <lineage>
        <taxon>Bacteria</taxon>
        <taxon>Pseudomonadati</taxon>
        <taxon>Pseudomonadota</taxon>
        <taxon>Betaproteobacteria</taxon>
        <taxon>Nitrosomonadales</taxon>
        <taxon>Sulfuricellaceae</taxon>
        <taxon>Sulfuriferula</taxon>
    </lineage>
</organism>
<keyword evidence="4 8" id="KW-1133">Transmembrane helix</keyword>
<feature type="transmembrane region" description="Helical" evidence="8">
    <location>
        <begin position="322"/>
        <end position="349"/>
    </location>
</feature>
<protein>
    <submittedName>
        <fullName evidence="10">Hydrogenase 4 subunit B</fullName>
    </submittedName>
</protein>
<reference evidence="10 11" key="1">
    <citation type="submission" date="2019-07" db="EMBL/GenBank/DDBJ databases">
        <title>Whole genome shotgun sequence of Thiobacillus plumbophilus NBRC 107929.</title>
        <authorList>
            <person name="Hosoyama A."/>
            <person name="Uohara A."/>
            <person name="Ohji S."/>
            <person name="Ichikawa N."/>
        </authorList>
    </citation>
    <scope>NUCLEOTIDE SEQUENCE [LARGE SCALE GENOMIC DNA]</scope>
    <source>
        <strain evidence="10 11">NBRC 107929</strain>
    </source>
</reference>
<dbReference type="RefSeq" id="WP_147075065.1">
    <property type="nucleotide sequence ID" value="NZ_AP021884.1"/>
</dbReference>
<feature type="transmembrane region" description="Helical" evidence="8">
    <location>
        <begin position="148"/>
        <end position="171"/>
    </location>
</feature>
<feature type="transmembrane region" description="Helical" evidence="8">
    <location>
        <begin position="6"/>
        <end position="22"/>
    </location>
</feature>
<feature type="transmembrane region" description="Helical" evidence="8">
    <location>
        <begin position="507"/>
        <end position="530"/>
    </location>
</feature>
<comment type="caution">
    <text evidence="10">The sequence shown here is derived from an EMBL/GenBank/DDBJ whole genome shotgun (WGS) entry which is preliminary data.</text>
</comment>
<dbReference type="Proteomes" id="UP000321337">
    <property type="component" value="Unassembled WGS sequence"/>
</dbReference>
<dbReference type="PANTHER" id="PTHR42682">
    <property type="entry name" value="HYDROGENASE-4 COMPONENT F"/>
    <property type="match status" value="1"/>
</dbReference>
<sequence length="652" mass="69516">MMPTLFQSGLFALVFLLILSLVGRNAAVLRVLTAVALLPLILACGALLLAHKSLNLILLGLSLHWTTDALWLLLTGLLPALLALLLPYPGRHPAGWLAGAILTLLGVFTLLGGQNGVTLLIGWALMSFGGAVMLLADQQRAPERAASGTLFMLVLLEVGAVALLVAIAALAGSSAHIEAMIQHWQTLAPSSSIAIAAALTLGFGAKLGLLPFYKWYPKAYGSGTGASGALMSGIVLAAAWLTLSHVLLDWLPLGPGVQTFAMILLGLATATAILAILYAFQQEDWRRLLAFSSVENAALVTIMLAAALLFRSEGQNQLASLAWLAGFIHITGHSLGKGVLMLIADRVYLLSDSYAIRPMRLIALAPLGLGMAGVFAAMSLAAMPPQAGFASEWLMLQTIFHGFDLQQATARILLALAGAGVALTAAIALATMVKVVGVGLLGAPNNPPNTRSLGRGTRIGLTLLGITLPLYAISLPWTLPLLVAASWGQTADRLVDGLLIVPLSANFAFISPSELVIVMPLLALIPMALLARSWHSRRRADVWAHGLARPVRHAPITALAFSNALRSFYSPVYRPRTENTSQALDANGYFINRLIFTHSQNAVFEPWLFRPVIRTVQWLAGQISALQNGSMNRYLGYLMIILLLILTTVLWW</sequence>
<feature type="domain" description="NADH:quinone oxidoreductase/Mrp antiporter transmembrane" evidence="9">
    <location>
        <begin position="118"/>
        <end position="402"/>
    </location>
</feature>
<feature type="transmembrane region" description="Helical" evidence="8">
    <location>
        <begin position="117"/>
        <end position="136"/>
    </location>
</feature>
<gene>
    <name evidence="10" type="ORF">TPL01_32690</name>
</gene>
<keyword evidence="5" id="KW-0560">Oxidoreductase</keyword>